<dbReference type="EMBL" id="JAPXFL010000005">
    <property type="protein sequence ID" value="KAK9506940.1"/>
    <property type="molecule type" value="Genomic_DNA"/>
</dbReference>
<evidence type="ECO:0000313" key="3">
    <source>
        <dbReference type="Proteomes" id="UP001461498"/>
    </source>
</evidence>
<reference evidence="2 3" key="1">
    <citation type="submission" date="2022-12" db="EMBL/GenBank/DDBJ databases">
        <title>Chromosome-level genome assembly of true bugs.</title>
        <authorList>
            <person name="Ma L."/>
            <person name="Li H."/>
        </authorList>
    </citation>
    <scope>NUCLEOTIDE SEQUENCE [LARGE SCALE GENOMIC DNA]</scope>
    <source>
        <strain evidence="2">Lab_2022b</strain>
    </source>
</reference>
<name>A0AAW1DEV0_9HEMI</name>
<gene>
    <name evidence="2" type="ORF">O3M35_008786</name>
</gene>
<proteinExistence type="predicted"/>
<evidence type="ECO:0000256" key="1">
    <source>
        <dbReference type="SAM" id="MobiDB-lite"/>
    </source>
</evidence>
<dbReference type="Proteomes" id="UP001461498">
    <property type="component" value="Unassembled WGS sequence"/>
</dbReference>
<feature type="region of interest" description="Disordered" evidence="1">
    <location>
        <begin position="28"/>
        <end position="136"/>
    </location>
</feature>
<evidence type="ECO:0000313" key="2">
    <source>
        <dbReference type="EMBL" id="KAK9506940.1"/>
    </source>
</evidence>
<keyword evidence="3" id="KW-1185">Reference proteome</keyword>
<feature type="compositionally biased region" description="Polar residues" evidence="1">
    <location>
        <begin position="89"/>
        <end position="101"/>
    </location>
</feature>
<dbReference type="AlphaFoldDB" id="A0AAW1DEV0"/>
<protein>
    <submittedName>
        <fullName evidence="2">Uncharacterized protein</fullName>
    </submittedName>
</protein>
<feature type="compositionally biased region" description="Low complexity" evidence="1">
    <location>
        <begin position="67"/>
        <end position="88"/>
    </location>
</feature>
<feature type="compositionally biased region" description="Basic and acidic residues" evidence="1">
    <location>
        <begin position="103"/>
        <end position="127"/>
    </location>
</feature>
<organism evidence="2 3">
    <name type="scientific">Rhynocoris fuscipes</name>
    <dbReference type="NCBI Taxonomy" id="488301"/>
    <lineage>
        <taxon>Eukaryota</taxon>
        <taxon>Metazoa</taxon>
        <taxon>Ecdysozoa</taxon>
        <taxon>Arthropoda</taxon>
        <taxon>Hexapoda</taxon>
        <taxon>Insecta</taxon>
        <taxon>Pterygota</taxon>
        <taxon>Neoptera</taxon>
        <taxon>Paraneoptera</taxon>
        <taxon>Hemiptera</taxon>
        <taxon>Heteroptera</taxon>
        <taxon>Panheteroptera</taxon>
        <taxon>Cimicomorpha</taxon>
        <taxon>Reduviidae</taxon>
        <taxon>Harpactorinae</taxon>
        <taxon>Harpactorini</taxon>
        <taxon>Rhynocoris</taxon>
    </lineage>
</organism>
<comment type="caution">
    <text evidence="2">The sequence shown here is derived from an EMBL/GenBank/DDBJ whole genome shotgun (WGS) entry which is preliminary data.</text>
</comment>
<feature type="compositionally biased region" description="Basic and acidic residues" evidence="1">
    <location>
        <begin position="46"/>
        <end position="59"/>
    </location>
</feature>
<accession>A0AAW1DEV0</accession>
<sequence length="209" mass="23511">MNIQINSGGHNDLYDAAASALLDNSVAGSEREEVYHNEITNPQSGSERKSGEKRDEKSISKPYVVNSSTKYTTKTSQQQQHKTISTTQRTNDNSLTNQPNDENIPKNDESKKPEANNDRGNSKEINEPKPVATIKPDDNVQLQKSIQIYENEDESKEFINYNQNIESDKKTGRGIVIGQVITESINPQTESDITDDQIPFGTRIRPKRF</sequence>